<dbReference type="EMBL" id="CP003382">
    <property type="protein sequence ID" value="AFZ67069.1"/>
    <property type="molecule type" value="Genomic_DNA"/>
</dbReference>
<dbReference type="RefSeq" id="WP_015235377.1">
    <property type="nucleotide sequence ID" value="NC_019793.1"/>
</dbReference>
<organism evidence="1 2">
    <name type="scientific">Deinococcus peraridilitoris (strain DSM 19664 / LMG 22246 / CIP 109416 / KR-200)</name>
    <dbReference type="NCBI Taxonomy" id="937777"/>
    <lineage>
        <taxon>Bacteria</taxon>
        <taxon>Thermotogati</taxon>
        <taxon>Deinococcota</taxon>
        <taxon>Deinococci</taxon>
        <taxon>Deinococcales</taxon>
        <taxon>Deinococcaceae</taxon>
        <taxon>Deinococcus</taxon>
    </lineage>
</organism>
<proteinExistence type="predicted"/>
<keyword evidence="2" id="KW-1185">Reference proteome</keyword>
<reference evidence="2" key="1">
    <citation type="submission" date="2012-03" db="EMBL/GenBank/DDBJ databases">
        <title>Complete sequence of chromosome of Deinococcus peraridilitoris DSM 19664.</title>
        <authorList>
            <person name="Lucas S."/>
            <person name="Copeland A."/>
            <person name="Lapidus A."/>
            <person name="Glavina del Rio T."/>
            <person name="Dalin E."/>
            <person name="Tice H."/>
            <person name="Bruce D."/>
            <person name="Goodwin L."/>
            <person name="Pitluck S."/>
            <person name="Peters L."/>
            <person name="Mikhailova N."/>
            <person name="Lu M."/>
            <person name="Kyrpides N."/>
            <person name="Mavromatis K."/>
            <person name="Ivanova N."/>
            <person name="Brettin T."/>
            <person name="Detter J.C."/>
            <person name="Han C."/>
            <person name="Larimer F."/>
            <person name="Land M."/>
            <person name="Hauser L."/>
            <person name="Markowitz V."/>
            <person name="Cheng J.-F."/>
            <person name="Hugenholtz P."/>
            <person name="Woyke T."/>
            <person name="Wu D."/>
            <person name="Pukall R."/>
            <person name="Steenblock K."/>
            <person name="Brambilla E."/>
            <person name="Klenk H.-P."/>
            <person name="Eisen J.A."/>
        </authorList>
    </citation>
    <scope>NUCLEOTIDE SEQUENCE [LARGE SCALE GENOMIC DNA]</scope>
    <source>
        <strain evidence="2">DSM 19664 / LMG 22246 / CIP 109416 / KR-200</strain>
    </source>
</reference>
<dbReference type="OrthoDB" id="71548at2"/>
<gene>
    <name evidence="1" type="ordered locus">Deipe_1528</name>
</gene>
<dbReference type="PATRIC" id="fig|937777.3.peg.1531"/>
<evidence type="ECO:0000313" key="1">
    <source>
        <dbReference type="EMBL" id="AFZ67069.1"/>
    </source>
</evidence>
<accession>L0A0T4</accession>
<dbReference type="HOGENOM" id="CLU_2272777_0_0_0"/>
<dbReference type="STRING" id="937777.Deipe_1528"/>
<evidence type="ECO:0000313" key="2">
    <source>
        <dbReference type="Proteomes" id="UP000010467"/>
    </source>
</evidence>
<name>L0A0T4_DEIPD</name>
<sequence>MIDVLFLGSEGKAPSLVLFGVTLHPDRLEALAFLARYDLTENTELSALHMEHPDSRRWVSMPHAVRVVVPALRRGYGGNEPPFLHRALTLTRLITPESLFQE</sequence>
<dbReference type="Proteomes" id="UP000010467">
    <property type="component" value="Chromosome"/>
</dbReference>
<protein>
    <submittedName>
        <fullName evidence="1">Uncharacterized protein</fullName>
    </submittedName>
</protein>
<dbReference type="AlphaFoldDB" id="L0A0T4"/>
<dbReference type="KEGG" id="dpd:Deipe_1528"/>